<protein>
    <submittedName>
        <fullName evidence="1">Uncharacterized protein</fullName>
    </submittedName>
</protein>
<evidence type="ECO:0000313" key="1">
    <source>
        <dbReference type="EMBL" id="KAJ8718197.1"/>
    </source>
</evidence>
<name>A0AAD7YJN0_MYTSE</name>
<proteinExistence type="predicted"/>
<dbReference type="AlphaFoldDB" id="A0AAD7YJN0"/>
<comment type="caution">
    <text evidence="1">The sequence shown here is derived from an EMBL/GenBank/DDBJ whole genome shotgun (WGS) entry which is preliminary data.</text>
</comment>
<dbReference type="Proteomes" id="UP001231518">
    <property type="component" value="Chromosome 18"/>
</dbReference>
<dbReference type="EMBL" id="JARGEI010000016">
    <property type="protein sequence ID" value="KAJ8718197.1"/>
    <property type="molecule type" value="Genomic_DNA"/>
</dbReference>
<organism evidence="1 2">
    <name type="scientific">Mythimna separata</name>
    <name type="common">Oriental armyworm</name>
    <name type="synonym">Pseudaletia separata</name>
    <dbReference type="NCBI Taxonomy" id="271217"/>
    <lineage>
        <taxon>Eukaryota</taxon>
        <taxon>Metazoa</taxon>
        <taxon>Ecdysozoa</taxon>
        <taxon>Arthropoda</taxon>
        <taxon>Hexapoda</taxon>
        <taxon>Insecta</taxon>
        <taxon>Pterygota</taxon>
        <taxon>Neoptera</taxon>
        <taxon>Endopterygota</taxon>
        <taxon>Lepidoptera</taxon>
        <taxon>Glossata</taxon>
        <taxon>Ditrysia</taxon>
        <taxon>Noctuoidea</taxon>
        <taxon>Noctuidae</taxon>
        <taxon>Noctuinae</taxon>
        <taxon>Hadenini</taxon>
        <taxon>Mythimna</taxon>
    </lineage>
</organism>
<reference evidence="1" key="1">
    <citation type="submission" date="2023-03" db="EMBL/GenBank/DDBJ databases">
        <title>Chromosome-level genomes of two armyworms, Mythimna separata and Mythimna loreyi, provide insights into the biosynthesis and reception of sex pheromones.</title>
        <authorList>
            <person name="Zhao H."/>
        </authorList>
    </citation>
    <scope>NUCLEOTIDE SEQUENCE</scope>
    <source>
        <strain evidence="1">BeijingLab</strain>
        <tissue evidence="1">Pupa</tissue>
    </source>
</reference>
<gene>
    <name evidence="1" type="ORF">PYW07_006127</name>
</gene>
<keyword evidence="2" id="KW-1185">Reference proteome</keyword>
<evidence type="ECO:0000313" key="2">
    <source>
        <dbReference type="Proteomes" id="UP001231518"/>
    </source>
</evidence>
<sequence>MVERTNDSLQAVSKWGEANLVGFNTAKTQACLFTAKRSSFTLAPDFRNVSLVCTVRLQLLGVEILSSSDLNFGRFIESKAKIAARKLGVLAKVLHIRTASNVVQSTGPIVCGVLQPHMGWSCEMPPGSFGLSGKACEEPNWRSRSG</sequence>
<accession>A0AAD7YJN0</accession>